<dbReference type="EMBL" id="UINC01017624">
    <property type="protein sequence ID" value="SVA73289.1"/>
    <property type="molecule type" value="Genomic_DNA"/>
</dbReference>
<gene>
    <name evidence="1" type="ORF">METZ01_LOCUS126143</name>
</gene>
<name>A0A381Y887_9ZZZZ</name>
<sequence>MHKKHRNMLKMTHETGLTMLEDMNMLMFGFGPDAAEYKKKRSKK</sequence>
<organism evidence="1">
    <name type="scientific">marine metagenome</name>
    <dbReference type="NCBI Taxonomy" id="408172"/>
    <lineage>
        <taxon>unclassified sequences</taxon>
        <taxon>metagenomes</taxon>
        <taxon>ecological metagenomes</taxon>
    </lineage>
</organism>
<proteinExistence type="predicted"/>
<protein>
    <submittedName>
        <fullName evidence="1">Uncharacterized protein</fullName>
    </submittedName>
</protein>
<reference evidence="1" key="1">
    <citation type="submission" date="2018-05" db="EMBL/GenBank/DDBJ databases">
        <authorList>
            <person name="Lanie J.A."/>
            <person name="Ng W.-L."/>
            <person name="Kazmierczak K.M."/>
            <person name="Andrzejewski T.M."/>
            <person name="Davidsen T.M."/>
            <person name="Wayne K.J."/>
            <person name="Tettelin H."/>
            <person name="Glass J.I."/>
            <person name="Rusch D."/>
            <person name="Podicherti R."/>
            <person name="Tsui H.-C.T."/>
            <person name="Winkler M.E."/>
        </authorList>
    </citation>
    <scope>NUCLEOTIDE SEQUENCE</scope>
</reference>
<accession>A0A381Y887</accession>
<evidence type="ECO:0000313" key="1">
    <source>
        <dbReference type="EMBL" id="SVA73289.1"/>
    </source>
</evidence>
<dbReference type="AlphaFoldDB" id="A0A381Y887"/>